<dbReference type="AlphaFoldDB" id="A0A9D2Q5Z8"/>
<name>A0A9D2Q5Z8_9FIRM</name>
<dbReference type="FunFam" id="3.30.230.40:FF:000003">
    <property type="entry name" value="Imidazoleglycerol-phosphate dehydratase HisB"/>
    <property type="match status" value="1"/>
</dbReference>
<dbReference type="NCBIfam" id="NF002111">
    <property type="entry name" value="PRK00951.2-1"/>
    <property type="match status" value="1"/>
</dbReference>
<dbReference type="FunFam" id="3.30.230.40:FF:000001">
    <property type="entry name" value="Imidazoleglycerol-phosphate dehydratase HisB"/>
    <property type="match status" value="1"/>
</dbReference>
<dbReference type="EC" id="4.2.1.19" evidence="6 7"/>
<evidence type="ECO:0000313" key="9">
    <source>
        <dbReference type="Proteomes" id="UP000823918"/>
    </source>
</evidence>
<dbReference type="HAMAP" id="MF_00076">
    <property type="entry name" value="HisB"/>
    <property type="match status" value="1"/>
</dbReference>
<reference evidence="8" key="2">
    <citation type="submission" date="2021-04" db="EMBL/GenBank/DDBJ databases">
        <authorList>
            <person name="Gilroy R."/>
        </authorList>
    </citation>
    <scope>NUCLEOTIDE SEQUENCE</scope>
    <source>
        <strain evidence="8">5933</strain>
    </source>
</reference>
<sequence>MRTATLSRKTQETEIDLALCLDACGKSEIETGVGFLDHMLTLWAKHGRMDLTLHCKGDVWVDDHHTVEDIAIVLGDALAAALGEKRGVVRYADMHLAMDEALVLCSVDLSGRGGYYGALSFPTEKIGTFDTQLVDEFMQAFAAHAKLTLHLRQICGKNSHHIAEACFKALGRVLAQACRIDPALGGEIPSTKGTL</sequence>
<dbReference type="PROSITE" id="PS00955">
    <property type="entry name" value="IGP_DEHYDRATASE_2"/>
    <property type="match status" value="1"/>
</dbReference>
<keyword evidence="5 6" id="KW-0456">Lyase</keyword>
<proteinExistence type="inferred from homology"/>
<gene>
    <name evidence="6 8" type="primary">hisB</name>
    <name evidence="8" type="ORF">H9698_07195</name>
</gene>
<dbReference type="InterPro" id="IPR020565">
    <property type="entry name" value="ImidazoleglycerP_deHydtase_CS"/>
</dbReference>
<dbReference type="Pfam" id="PF00475">
    <property type="entry name" value="IGPD"/>
    <property type="match status" value="1"/>
</dbReference>
<keyword evidence="6" id="KW-0963">Cytoplasm</keyword>
<dbReference type="EMBL" id="DWWA01000036">
    <property type="protein sequence ID" value="HJC72563.1"/>
    <property type="molecule type" value="Genomic_DNA"/>
</dbReference>
<dbReference type="SUPFAM" id="SSF54211">
    <property type="entry name" value="Ribosomal protein S5 domain 2-like"/>
    <property type="match status" value="2"/>
</dbReference>
<dbReference type="InterPro" id="IPR000807">
    <property type="entry name" value="ImidazoleglycerolP_deHydtase"/>
</dbReference>
<dbReference type="GO" id="GO:0000105">
    <property type="term" value="P:L-histidine biosynthetic process"/>
    <property type="evidence" value="ECO:0007669"/>
    <property type="project" value="UniProtKB-UniRule"/>
</dbReference>
<dbReference type="PANTHER" id="PTHR23133">
    <property type="entry name" value="IMIDAZOLEGLYCEROL-PHOSPHATE DEHYDRATASE HIS7"/>
    <property type="match status" value="1"/>
</dbReference>
<comment type="subcellular location">
    <subcellularLocation>
        <location evidence="6 7">Cytoplasm</location>
    </subcellularLocation>
</comment>
<keyword evidence="4 6" id="KW-0368">Histidine biosynthesis</keyword>
<evidence type="ECO:0000256" key="1">
    <source>
        <dbReference type="ARBA" id="ARBA00005047"/>
    </source>
</evidence>
<comment type="similarity">
    <text evidence="6 7">Belongs to the imidazoleglycerol-phosphate dehydratase family.</text>
</comment>
<keyword evidence="3 6" id="KW-0028">Amino-acid biosynthesis</keyword>
<evidence type="ECO:0000256" key="7">
    <source>
        <dbReference type="RuleBase" id="RU000599"/>
    </source>
</evidence>
<dbReference type="GO" id="GO:0004424">
    <property type="term" value="F:imidazoleglycerol-phosphate dehydratase activity"/>
    <property type="evidence" value="ECO:0007669"/>
    <property type="project" value="UniProtKB-UniRule"/>
</dbReference>
<dbReference type="PANTHER" id="PTHR23133:SF2">
    <property type="entry name" value="IMIDAZOLEGLYCEROL-PHOSPHATE DEHYDRATASE"/>
    <property type="match status" value="1"/>
</dbReference>
<evidence type="ECO:0000256" key="6">
    <source>
        <dbReference type="HAMAP-Rule" id="MF_00076"/>
    </source>
</evidence>
<organism evidence="8 9">
    <name type="scientific">Candidatus Ruthenibacterium merdavium</name>
    <dbReference type="NCBI Taxonomy" id="2838752"/>
    <lineage>
        <taxon>Bacteria</taxon>
        <taxon>Bacillati</taxon>
        <taxon>Bacillota</taxon>
        <taxon>Clostridia</taxon>
        <taxon>Eubacteriales</taxon>
        <taxon>Oscillospiraceae</taxon>
        <taxon>Ruthenibacterium</taxon>
    </lineage>
</organism>
<comment type="caution">
    <text evidence="8">The sequence shown here is derived from an EMBL/GenBank/DDBJ whole genome shotgun (WGS) entry which is preliminary data.</text>
</comment>
<dbReference type="Gene3D" id="3.30.230.40">
    <property type="entry name" value="Imidazole glycerol phosphate dehydratase, domain 1"/>
    <property type="match status" value="2"/>
</dbReference>
<dbReference type="InterPro" id="IPR038494">
    <property type="entry name" value="IGPD_sf"/>
</dbReference>
<evidence type="ECO:0000256" key="2">
    <source>
        <dbReference type="ARBA" id="ARBA00016664"/>
    </source>
</evidence>
<protein>
    <recommendedName>
        <fullName evidence="2 6">Imidazoleglycerol-phosphate dehydratase</fullName>
        <shortName evidence="6">IGPD</shortName>
        <ecNumber evidence="6 7">4.2.1.19</ecNumber>
    </recommendedName>
</protein>
<evidence type="ECO:0000256" key="4">
    <source>
        <dbReference type="ARBA" id="ARBA00023102"/>
    </source>
</evidence>
<accession>A0A9D2Q5Z8</accession>
<comment type="pathway">
    <text evidence="1 6 7">Amino-acid biosynthesis; L-histidine biosynthesis; L-histidine from 5-phospho-alpha-D-ribose 1-diphosphate: step 6/9.</text>
</comment>
<dbReference type="Proteomes" id="UP000823918">
    <property type="component" value="Unassembled WGS sequence"/>
</dbReference>
<dbReference type="InterPro" id="IPR020568">
    <property type="entry name" value="Ribosomal_Su5_D2-typ_SF"/>
</dbReference>
<dbReference type="GO" id="GO:0005737">
    <property type="term" value="C:cytoplasm"/>
    <property type="evidence" value="ECO:0007669"/>
    <property type="project" value="UniProtKB-SubCell"/>
</dbReference>
<evidence type="ECO:0000313" key="8">
    <source>
        <dbReference type="EMBL" id="HJC72563.1"/>
    </source>
</evidence>
<dbReference type="CDD" id="cd07914">
    <property type="entry name" value="IGPD"/>
    <property type="match status" value="1"/>
</dbReference>
<evidence type="ECO:0000256" key="5">
    <source>
        <dbReference type="ARBA" id="ARBA00023239"/>
    </source>
</evidence>
<evidence type="ECO:0000256" key="3">
    <source>
        <dbReference type="ARBA" id="ARBA00022605"/>
    </source>
</evidence>
<dbReference type="PROSITE" id="PS00954">
    <property type="entry name" value="IGP_DEHYDRATASE_1"/>
    <property type="match status" value="1"/>
</dbReference>
<reference evidence="8" key="1">
    <citation type="journal article" date="2021" name="PeerJ">
        <title>Extensive microbial diversity within the chicken gut microbiome revealed by metagenomics and culture.</title>
        <authorList>
            <person name="Gilroy R."/>
            <person name="Ravi A."/>
            <person name="Getino M."/>
            <person name="Pursley I."/>
            <person name="Horton D.L."/>
            <person name="Alikhan N.F."/>
            <person name="Baker D."/>
            <person name="Gharbi K."/>
            <person name="Hall N."/>
            <person name="Watson M."/>
            <person name="Adriaenssens E.M."/>
            <person name="Foster-Nyarko E."/>
            <person name="Jarju S."/>
            <person name="Secka A."/>
            <person name="Antonio M."/>
            <person name="Oren A."/>
            <person name="Chaudhuri R.R."/>
            <person name="La Ragione R."/>
            <person name="Hildebrand F."/>
            <person name="Pallen M.J."/>
        </authorList>
    </citation>
    <scope>NUCLEOTIDE SEQUENCE</scope>
    <source>
        <strain evidence="8">5933</strain>
    </source>
</reference>
<dbReference type="NCBIfam" id="NF002114">
    <property type="entry name" value="PRK00951.2-4"/>
    <property type="match status" value="1"/>
</dbReference>
<comment type="catalytic activity">
    <reaction evidence="6 7">
        <text>D-erythro-1-(imidazol-4-yl)glycerol 3-phosphate = 3-(imidazol-4-yl)-2-oxopropyl phosphate + H2O</text>
        <dbReference type="Rhea" id="RHEA:11040"/>
        <dbReference type="ChEBI" id="CHEBI:15377"/>
        <dbReference type="ChEBI" id="CHEBI:57766"/>
        <dbReference type="ChEBI" id="CHEBI:58278"/>
        <dbReference type="EC" id="4.2.1.19"/>
    </reaction>
</comment>